<organism evidence="1 2">
    <name type="scientific">Cedecea neteri</name>
    <dbReference type="NCBI Taxonomy" id="158822"/>
    <lineage>
        <taxon>Bacteria</taxon>
        <taxon>Pseudomonadati</taxon>
        <taxon>Pseudomonadota</taxon>
        <taxon>Gammaproteobacteria</taxon>
        <taxon>Enterobacterales</taxon>
        <taxon>Enterobacteriaceae</taxon>
        <taxon>Cedecea</taxon>
    </lineage>
</organism>
<evidence type="ECO:0000313" key="1">
    <source>
        <dbReference type="EMBL" id="SQC93839.1"/>
    </source>
</evidence>
<evidence type="ECO:0000313" key="2">
    <source>
        <dbReference type="Proteomes" id="UP000251197"/>
    </source>
</evidence>
<dbReference type="Proteomes" id="UP000251197">
    <property type="component" value="Unassembled WGS sequence"/>
</dbReference>
<name>A0A2X3L5G6_9ENTR</name>
<gene>
    <name evidence="1" type="ORF">NCTC12120_06954</name>
</gene>
<dbReference type="EMBL" id="UAVU01000011">
    <property type="protein sequence ID" value="SQC93839.1"/>
    <property type="molecule type" value="Genomic_DNA"/>
</dbReference>
<sequence>MQRIWVGLVHIRFNIIYIMRTSVAMALFRGLIVADYSGCTSLVWPFGQRLAFHDAEFSMAYTLRQKFTMRNQS</sequence>
<protein>
    <submittedName>
        <fullName evidence="1">Uncharacterized protein</fullName>
    </submittedName>
</protein>
<accession>A0A2X3L5G6</accession>
<reference evidence="1 2" key="1">
    <citation type="submission" date="2018-06" db="EMBL/GenBank/DDBJ databases">
        <authorList>
            <consortium name="Pathogen Informatics"/>
            <person name="Doyle S."/>
        </authorList>
    </citation>
    <scope>NUCLEOTIDE SEQUENCE [LARGE SCALE GENOMIC DNA]</scope>
    <source>
        <strain evidence="1 2">NCTC12120</strain>
    </source>
</reference>
<proteinExistence type="predicted"/>
<dbReference type="AlphaFoldDB" id="A0A2X3L5G6"/>